<sequence length="342" mass="37666">MAAFVSVVGRGCGVCGGALDTPSGVSVCRERLWVKRPRVAVVAGANACRSRLMRAQQRDDAEPASLKTKVNLLDYTQVLDALKDVQVKPCGAALDDQDEASKLDWSISLASLLNTAGRRTYLCMFTHFGDLTTFEYAQRLLPELQVLEDKNVNLVCVGIGSPENARLFAQITGFPIEYVYADETAAAYEALDLYKGFLGERAQVHPYVKLFAMLAGIGSPGTLRRVLGGYIGSRDRSIEKWSKGAIKFLDANMFDVLGSQYQRPFELATVRLQNMIDIIPRWFELSPEKQELIVRQGATLVLDAAEERVLYAYRDTGILVYADVDHALSLACQPARLAEAGM</sequence>
<dbReference type="AlphaFoldDB" id="A0A5J4YT43"/>
<dbReference type="Proteomes" id="UP000324585">
    <property type="component" value="Unassembled WGS sequence"/>
</dbReference>
<comment type="caution">
    <text evidence="1">The sequence shown here is derived from an EMBL/GenBank/DDBJ whole genome shotgun (WGS) entry which is preliminary data.</text>
</comment>
<dbReference type="PANTHER" id="PTHR28630:SF3">
    <property type="entry name" value="PEROXIREDOXIN-LIKE 2C"/>
    <property type="match status" value="1"/>
</dbReference>
<dbReference type="Pfam" id="PF13911">
    <property type="entry name" value="AhpC-TSA_2"/>
    <property type="match status" value="1"/>
</dbReference>
<dbReference type="PANTHER" id="PTHR28630">
    <property type="match status" value="1"/>
</dbReference>
<dbReference type="OrthoDB" id="40334at2759"/>
<accession>A0A5J4YT43</accession>
<keyword evidence="2" id="KW-1185">Reference proteome</keyword>
<evidence type="ECO:0000313" key="2">
    <source>
        <dbReference type="Proteomes" id="UP000324585"/>
    </source>
</evidence>
<dbReference type="EMBL" id="VRMN01000004">
    <property type="protein sequence ID" value="KAA8494506.1"/>
    <property type="molecule type" value="Genomic_DNA"/>
</dbReference>
<evidence type="ECO:0000313" key="1">
    <source>
        <dbReference type="EMBL" id="KAA8494506.1"/>
    </source>
</evidence>
<proteinExistence type="predicted"/>
<gene>
    <name evidence="1" type="ORF">FVE85_2747</name>
</gene>
<reference evidence="2" key="1">
    <citation type="journal article" date="2019" name="Nat. Commun.">
        <title>Expansion of phycobilisome linker gene families in mesophilic red algae.</title>
        <authorList>
            <person name="Lee J."/>
            <person name="Kim D."/>
            <person name="Bhattacharya D."/>
            <person name="Yoon H.S."/>
        </authorList>
    </citation>
    <scope>NUCLEOTIDE SEQUENCE [LARGE SCALE GENOMIC DNA]</scope>
    <source>
        <strain evidence="2">CCMP 1328</strain>
    </source>
</reference>
<name>A0A5J4YT43_PORPP</name>
<protein>
    <submittedName>
        <fullName evidence="1">Uncharacterized protein</fullName>
    </submittedName>
</protein>
<dbReference type="InterPro" id="IPR032801">
    <property type="entry name" value="PXL2A/B/C"/>
</dbReference>
<organism evidence="1 2">
    <name type="scientific">Porphyridium purpureum</name>
    <name type="common">Red alga</name>
    <name type="synonym">Porphyridium cruentum</name>
    <dbReference type="NCBI Taxonomy" id="35688"/>
    <lineage>
        <taxon>Eukaryota</taxon>
        <taxon>Rhodophyta</taxon>
        <taxon>Bangiophyceae</taxon>
        <taxon>Porphyridiales</taxon>
        <taxon>Porphyridiaceae</taxon>
        <taxon>Porphyridium</taxon>
    </lineage>
</organism>